<comment type="subcellular location">
    <subcellularLocation>
        <location evidence="1">Membrane</location>
        <topology evidence="1">Multi-pass membrane protein</topology>
    </subcellularLocation>
</comment>
<keyword evidence="3 6" id="KW-1133">Transmembrane helix</keyword>
<evidence type="ECO:0000313" key="8">
    <source>
        <dbReference type="EMBL" id="CAD8748390.1"/>
    </source>
</evidence>
<dbReference type="GO" id="GO:0016020">
    <property type="term" value="C:membrane"/>
    <property type="evidence" value="ECO:0007669"/>
    <property type="project" value="UniProtKB-SubCell"/>
</dbReference>
<dbReference type="AlphaFoldDB" id="A0A7S0U3P7"/>
<keyword evidence="2 6" id="KW-0812">Transmembrane</keyword>
<dbReference type="PANTHER" id="PTHR10877">
    <property type="entry name" value="POLYCYSTIN FAMILY MEMBER"/>
    <property type="match status" value="1"/>
</dbReference>
<organism evidence="8">
    <name type="scientific">Hemiselmis andersenii</name>
    <name type="common">Cryptophyte alga</name>
    <dbReference type="NCBI Taxonomy" id="464988"/>
    <lineage>
        <taxon>Eukaryota</taxon>
        <taxon>Cryptophyceae</taxon>
        <taxon>Cryptomonadales</taxon>
        <taxon>Hemiselmidaceae</taxon>
        <taxon>Hemiselmis</taxon>
    </lineage>
</organism>
<dbReference type="PANTHER" id="PTHR10877:SF183">
    <property type="entry name" value="AT14535P-RELATED"/>
    <property type="match status" value="1"/>
</dbReference>
<protein>
    <recommendedName>
        <fullName evidence="7">Polycystin cation channel PKD1/PKD2 domain-containing protein</fullName>
    </recommendedName>
</protein>
<dbReference type="InterPro" id="IPR013122">
    <property type="entry name" value="PKD1_2_channel"/>
</dbReference>
<evidence type="ECO:0000256" key="6">
    <source>
        <dbReference type="SAM" id="Phobius"/>
    </source>
</evidence>
<evidence type="ECO:0000256" key="4">
    <source>
        <dbReference type="ARBA" id="ARBA00023136"/>
    </source>
</evidence>
<evidence type="ECO:0000256" key="5">
    <source>
        <dbReference type="SAM" id="MobiDB-lite"/>
    </source>
</evidence>
<evidence type="ECO:0000256" key="2">
    <source>
        <dbReference type="ARBA" id="ARBA00022692"/>
    </source>
</evidence>
<feature type="transmembrane region" description="Helical" evidence="6">
    <location>
        <begin position="766"/>
        <end position="785"/>
    </location>
</feature>
<evidence type="ECO:0000256" key="1">
    <source>
        <dbReference type="ARBA" id="ARBA00004141"/>
    </source>
</evidence>
<dbReference type="EMBL" id="HBFK01024140">
    <property type="protein sequence ID" value="CAD8748390.1"/>
    <property type="molecule type" value="Transcribed_RNA"/>
</dbReference>
<feature type="transmembrane region" description="Helical" evidence="6">
    <location>
        <begin position="734"/>
        <end position="754"/>
    </location>
</feature>
<sequence>MEQAELLRKRTTIRSLKKVVDFKISQGESYKQLFMFALLIFCYGMVVTKLRDTNQAFSIETSLMSLMQEPLEGKHLKMQDVYDYMRHIASVTFKDPVCGDGVCEEPFEFPGFDTVGCVADCGLRKNLTNVFFYPTDPWVPSGQTMEQQPIYQLATRMQAMPDMRFNIFLGTTDSFIWKEDREIKSSEWVEVQVPDDNVTVCLFQRNKLYGKVATPSSLAIMMNLDPLTMLPAPPAETYSYGDLTESIAWSSWVETNMLVDTSQRFYNTSTVRHPALDRGLRYGVAWAFGISAPGEPIRYLAQNGPCMISQEDIEAVSRNEKCLHDNLVWWKEEKCYDSSQWMEKWALTCPTCTTFEIRENSQPGEKVPSVVPSTSPNRPVTPGNNLIGSILISQKRKESVLCSLSSQDLETLGPLYEDQYCLSPDIPASEPFGIDPMFLTTSPLYDGRVFSSAFFYNQSELNPTSGSPFGFFASPYDFPVSDDFPFPNSESGVPIYRAYLDGRMTAEHAQRGVSFLQEGKFLTNQTESLSVEIGTFNPQHRAFAWSKATFTFGTGGLIEAEYLVDSFSMADLEADNVEIVLFFIVCFLCFGMLIAELKEMWGCWKEGKLLSYLTDIWNLLDMATICFVPGSLLLILVDARMFISTLELAERGDLPRVLRNPGAVARVFQTVLEEEMAFLDLRHRIQMYIAQSQDSRAWVAVNVLLLMARFFKMLHFQGRMGLVTRTFANSATDIAHFTIIFAFVVVMYAILAQLMYGTQMPEFRTLGMSMMMLVFTTLTIGIEDYNRMLTMSPHMDYIATIFWLTFMFLSTVVLLNIFLAILVEGYAVVKETATNSETLLEGYTETFTHDLRESQEDFLSHPCTKCLRSKKRTRFVSNKRMEQLLEAWLWHLDTLVDGRPPDETEKKEDGGRVIRLDDGEEMSERVLMMTLLDLIGEAPEKIQSYRRRTWNAMTSAFRSTSSSARVSNDSMSSTDVESQHNQSQNRRFGMGRRSSTSGTAAFWEALREEVGPPGGNPNDEGQAGRASTLKNLLGGIGASAMQLSPEAQKMLGGSRRMAGVAKQVMSRYGERPQDEQHAEEALKVLKAQIMEKQIEQFRRVGAIEKKVEDIDKTMHERMDGMEASLKAIMTKLGV</sequence>
<evidence type="ECO:0000259" key="7">
    <source>
        <dbReference type="Pfam" id="PF08016"/>
    </source>
</evidence>
<dbReference type="InterPro" id="IPR051223">
    <property type="entry name" value="Polycystin"/>
</dbReference>
<reference evidence="8" key="1">
    <citation type="submission" date="2021-01" db="EMBL/GenBank/DDBJ databases">
        <authorList>
            <person name="Corre E."/>
            <person name="Pelletier E."/>
            <person name="Niang G."/>
            <person name="Scheremetjew M."/>
            <person name="Finn R."/>
            <person name="Kale V."/>
            <person name="Holt S."/>
            <person name="Cochrane G."/>
            <person name="Meng A."/>
            <person name="Brown T."/>
            <person name="Cohen L."/>
        </authorList>
    </citation>
    <scope>NUCLEOTIDE SEQUENCE</scope>
    <source>
        <strain evidence="8">CCMP441</strain>
    </source>
</reference>
<proteinExistence type="predicted"/>
<dbReference type="Pfam" id="PF08016">
    <property type="entry name" value="PKD_channel"/>
    <property type="match status" value="1"/>
</dbReference>
<accession>A0A7S0U3P7</accession>
<feature type="transmembrane region" description="Helical" evidence="6">
    <location>
        <begin position="616"/>
        <end position="637"/>
    </location>
</feature>
<feature type="transmembrane region" description="Helical" evidence="6">
    <location>
        <begin position="797"/>
        <end position="823"/>
    </location>
</feature>
<feature type="transmembrane region" description="Helical" evidence="6">
    <location>
        <begin position="697"/>
        <end position="714"/>
    </location>
</feature>
<feature type="domain" description="Polycystin cation channel PKD1/PKD2" evidence="7">
    <location>
        <begin position="663"/>
        <end position="829"/>
    </location>
</feature>
<feature type="region of interest" description="Disordered" evidence="5">
    <location>
        <begin position="956"/>
        <end position="994"/>
    </location>
</feature>
<gene>
    <name evidence="8" type="ORF">HAND1043_LOCUS14887</name>
</gene>
<dbReference type="Gene3D" id="1.10.287.70">
    <property type="match status" value="1"/>
</dbReference>
<keyword evidence="4 6" id="KW-0472">Membrane</keyword>
<evidence type="ECO:0000256" key="3">
    <source>
        <dbReference type="ARBA" id="ARBA00022989"/>
    </source>
</evidence>
<name>A0A7S0U3P7_HEMAN</name>
<feature type="transmembrane region" description="Helical" evidence="6">
    <location>
        <begin position="577"/>
        <end position="595"/>
    </location>
</feature>
<feature type="compositionally biased region" description="Low complexity" evidence="5">
    <location>
        <begin position="956"/>
        <end position="967"/>
    </location>
</feature>
<feature type="compositionally biased region" description="Polar residues" evidence="5">
    <location>
        <begin position="968"/>
        <end position="986"/>
    </location>
</feature>